<evidence type="ECO:0000256" key="1">
    <source>
        <dbReference type="SAM" id="Phobius"/>
    </source>
</evidence>
<feature type="transmembrane region" description="Helical" evidence="1">
    <location>
        <begin position="88"/>
        <end position="111"/>
    </location>
</feature>
<name>A0A9W8QJ38_AKAMU</name>
<dbReference type="AlphaFoldDB" id="A0A9W8QJ38"/>
<keyword evidence="1" id="KW-0812">Transmembrane</keyword>
<sequence length="193" mass="21045">MSSNLLRTNFGHYPFINNAYTRFRYWGIVRWVVDLAILGFAIPVLARNPGHDLLIASAYSVGAAGLCVVLFVPLIGPRSQSDPRPSAWVMPALAITQVALIPAAALLIKGYSSRDGRYSRRDLSAGSEGLDKRIYISHGSFSGSLEQRLALVGGCCCIASVVAGIAQLYYLWRIHSQARNEKMMANGTIETVE</sequence>
<feature type="transmembrane region" description="Helical" evidence="1">
    <location>
        <begin position="149"/>
        <end position="172"/>
    </location>
</feature>
<dbReference type="RefSeq" id="XP_056057741.1">
    <property type="nucleotide sequence ID" value="XM_056200487.1"/>
</dbReference>
<protein>
    <submittedName>
        <fullName evidence="2">Uncharacterized protein</fullName>
    </submittedName>
</protein>
<evidence type="ECO:0000313" key="3">
    <source>
        <dbReference type="Proteomes" id="UP001144673"/>
    </source>
</evidence>
<dbReference type="EMBL" id="JAJHUN010000003">
    <property type="protein sequence ID" value="KAJ4159936.1"/>
    <property type="molecule type" value="Genomic_DNA"/>
</dbReference>
<keyword evidence="1" id="KW-1133">Transmembrane helix</keyword>
<evidence type="ECO:0000313" key="2">
    <source>
        <dbReference type="EMBL" id="KAJ4159936.1"/>
    </source>
</evidence>
<dbReference type="KEGG" id="amus:LMH87_007871"/>
<comment type="caution">
    <text evidence="2">The sequence shown here is derived from an EMBL/GenBank/DDBJ whole genome shotgun (WGS) entry which is preliminary data.</text>
</comment>
<accession>A0A9W8QJ38</accession>
<feature type="transmembrane region" description="Helical" evidence="1">
    <location>
        <begin position="28"/>
        <end position="46"/>
    </location>
</feature>
<reference evidence="2" key="1">
    <citation type="journal article" date="2023" name="Access Microbiol">
        <title>De-novo genome assembly for Akanthomyces muscarius, a biocontrol agent of insect agricultural pests.</title>
        <authorList>
            <person name="Erdos Z."/>
            <person name="Studholme D.J."/>
            <person name="Raymond B."/>
            <person name="Sharma M."/>
        </authorList>
    </citation>
    <scope>NUCLEOTIDE SEQUENCE</scope>
    <source>
        <strain evidence="2">Ve6</strain>
    </source>
</reference>
<dbReference type="Proteomes" id="UP001144673">
    <property type="component" value="Unassembled WGS sequence"/>
</dbReference>
<proteinExistence type="predicted"/>
<dbReference type="GeneID" id="80895030"/>
<organism evidence="2 3">
    <name type="scientific">Akanthomyces muscarius</name>
    <name type="common">Entomopathogenic fungus</name>
    <name type="synonym">Lecanicillium muscarium</name>
    <dbReference type="NCBI Taxonomy" id="2231603"/>
    <lineage>
        <taxon>Eukaryota</taxon>
        <taxon>Fungi</taxon>
        <taxon>Dikarya</taxon>
        <taxon>Ascomycota</taxon>
        <taxon>Pezizomycotina</taxon>
        <taxon>Sordariomycetes</taxon>
        <taxon>Hypocreomycetidae</taxon>
        <taxon>Hypocreales</taxon>
        <taxon>Cordycipitaceae</taxon>
        <taxon>Akanthomyces</taxon>
    </lineage>
</organism>
<gene>
    <name evidence="2" type="ORF">LMH87_007871</name>
</gene>
<feature type="transmembrane region" description="Helical" evidence="1">
    <location>
        <begin position="53"/>
        <end position="76"/>
    </location>
</feature>
<keyword evidence="3" id="KW-1185">Reference proteome</keyword>
<keyword evidence="1" id="KW-0472">Membrane</keyword>